<evidence type="ECO:0000256" key="9">
    <source>
        <dbReference type="ARBA" id="ARBA00022853"/>
    </source>
</evidence>
<dbReference type="FunFam" id="2.170.270.10:FF:000004">
    <property type="entry name" value="Histone-lysine N-methyltransferase"/>
    <property type="match status" value="1"/>
</dbReference>
<feature type="compositionally biased region" description="Polar residues" evidence="17">
    <location>
        <begin position="818"/>
        <end position="827"/>
    </location>
</feature>
<evidence type="ECO:0000259" key="19">
    <source>
        <dbReference type="PROSITE" id="PS50868"/>
    </source>
</evidence>
<evidence type="ECO:0000256" key="14">
    <source>
        <dbReference type="ARBA" id="ARBA00023242"/>
    </source>
</evidence>
<keyword evidence="12" id="KW-0238">DNA-binding</keyword>
<organism evidence="21 22">
    <name type="scientific">Carassius auratus</name>
    <name type="common">Goldfish</name>
    <dbReference type="NCBI Taxonomy" id="7957"/>
    <lineage>
        <taxon>Eukaryota</taxon>
        <taxon>Metazoa</taxon>
        <taxon>Chordata</taxon>
        <taxon>Craniata</taxon>
        <taxon>Vertebrata</taxon>
        <taxon>Euteleostomi</taxon>
        <taxon>Actinopterygii</taxon>
        <taxon>Neopterygii</taxon>
        <taxon>Teleostei</taxon>
        <taxon>Ostariophysi</taxon>
        <taxon>Cypriniformes</taxon>
        <taxon>Cyprinidae</taxon>
        <taxon>Cyprininae</taxon>
        <taxon>Carassius</taxon>
    </lineage>
</organism>
<keyword evidence="3" id="KW-0808">Transferase</keyword>
<dbReference type="CDD" id="cd19170">
    <property type="entry name" value="SET_KMT2A_2B"/>
    <property type="match status" value="1"/>
</dbReference>
<keyword evidence="7" id="KW-0863">Zinc-finger</keyword>
<dbReference type="RefSeq" id="XP_026098003.1">
    <property type="nucleotide sequence ID" value="XM_026242218.1"/>
</dbReference>
<dbReference type="SMART" id="SM00541">
    <property type="entry name" value="FYRN"/>
    <property type="match status" value="1"/>
</dbReference>
<evidence type="ECO:0000313" key="22">
    <source>
        <dbReference type="RefSeq" id="XP_026098003.1"/>
    </source>
</evidence>
<dbReference type="GO" id="GO:0035097">
    <property type="term" value="C:histone methyltransferase complex"/>
    <property type="evidence" value="ECO:0007669"/>
    <property type="project" value="TreeGrafter"/>
</dbReference>
<dbReference type="EC" id="2.1.1.364" evidence="15"/>
<dbReference type="GO" id="GO:0003677">
    <property type="term" value="F:DNA binding"/>
    <property type="evidence" value="ECO:0007669"/>
    <property type="project" value="UniProtKB-KW"/>
</dbReference>
<keyword evidence="2" id="KW-0489">Methyltransferase</keyword>
<dbReference type="Pfam" id="PF05965">
    <property type="entry name" value="FYRC"/>
    <property type="match status" value="1"/>
</dbReference>
<keyword evidence="4" id="KW-0949">S-adenosyl-L-methionine</keyword>
<gene>
    <name evidence="22" type="primary">LOC113069211</name>
</gene>
<feature type="region of interest" description="Disordered" evidence="17">
    <location>
        <begin position="837"/>
        <end position="914"/>
    </location>
</feature>
<evidence type="ECO:0000256" key="11">
    <source>
        <dbReference type="ARBA" id="ARBA00023117"/>
    </source>
</evidence>
<dbReference type="OrthoDB" id="308383at2759"/>
<evidence type="ECO:0000256" key="7">
    <source>
        <dbReference type="ARBA" id="ARBA00022771"/>
    </source>
</evidence>
<keyword evidence="5" id="KW-0479">Metal-binding</keyword>
<evidence type="ECO:0000256" key="17">
    <source>
        <dbReference type="SAM" id="MobiDB-lite"/>
    </source>
</evidence>
<evidence type="ECO:0000256" key="8">
    <source>
        <dbReference type="ARBA" id="ARBA00022833"/>
    </source>
</evidence>
<evidence type="ECO:0000256" key="12">
    <source>
        <dbReference type="ARBA" id="ARBA00023125"/>
    </source>
</evidence>
<evidence type="ECO:0000259" key="20">
    <source>
        <dbReference type="PROSITE" id="PS51805"/>
    </source>
</evidence>
<evidence type="ECO:0000256" key="10">
    <source>
        <dbReference type="ARBA" id="ARBA00023015"/>
    </source>
</evidence>
<comment type="catalytic activity">
    <reaction evidence="16">
        <text>L-lysyl(4)-[histone H3] + S-adenosyl-L-methionine = N(6)-methyl-L-lysyl(4)-[histone H3] + S-adenosyl-L-homocysteine + H(+)</text>
        <dbReference type="Rhea" id="RHEA:60264"/>
        <dbReference type="Rhea" id="RHEA-COMP:15543"/>
        <dbReference type="Rhea" id="RHEA-COMP:15547"/>
        <dbReference type="ChEBI" id="CHEBI:15378"/>
        <dbReference type="ChEBI" id="CHEBI:29969"/>
        <dbReference type="ChEBI" id="CHEBI:57856"/>
        <dbReference type="ChEBI" id="CHEBI:59789"/>
        <dbReference type="ChEBI" id="CHEBI:61929"/>
        <dbReference type="EC" id="2.1.1.364"/>
    </reaction>
    <physiologicalReaction direction="left-to-right" evidence="16">
        <dbReference type="Rhea" id="RHEA:60265"/>
    </physiologicalReaction>
</comment>
<proteinExistence type="predicted"/>
<dbReference type="InterPro" id="IPR046341">
    <property type="entry name" value="SET_dom_sf"/>
</dbReference>
<keyword evidence="6" id="KW-0677">Repeat</keyword>
<feature type="domain" description="Post-SET" evidence="19">
    <location>
        <begin position="1210"/>
        <end position="1226"/>
    </location>
</feature>
<keyword evidence="21" id="KW-1185">Reference proteome</keyword>
<dbReference type="Gene3D" id="2.170.270.10">
    <property type="entry name" value="SET domain"/>
    <property type="match status" value="1"/>
</dbReference>
<dbReference type="InterPro" id="IPR003889">
    <property type="entry name" value="FYrich_C"/>
</dbReference>
<dbReference type="PROSITE" id="PS51543">
    <property type="entry name" value="FYRC"/>
    <property type="match status" value="1"/>
</dbReference>
<evidence type="ECO:0000256" key="15">
    <source>
        <dbReference type="ARBA" id="ARBA00023620"/>
    </source>
</evidence>
<dbReference type="AlphaFoldDB" id="A0A6P6MNN7"/>
<keyword evidence="13" id="KW-0804">Transcription</keyword>
<dbReference type="Pfam" id="PF13832">
    <property type="entry name" value="zf-HC5HC2H_2"/>
    <property type="match status" value="1"/>
</dbReference>
<dbReference type="Gene3D" id="3.30.40.10">
    <property type="entry name" value="Zinc/RING finger domain, C3HC4 (zinc finger)"/>
    <property type="match status" value="1"/>
</dbReference>
<dbReference type="FunFam" id="3.30.40.10:FF:000002">
    <property type="entry name" value="Histone-lysine N-methyltransferase"/>
    <property type="match status" value="1"/>
</dbReference>
<dbReference type="InterPro" id="IPR003888">
    <property type="entry name" value="FYrich_N"/>
</dbReference>
<evidence type="ECO:0000256" key="4">
    <source>
        <dbReference type="ARBA" id="ARBA00022691"/>
    </source>
</evidence>
<evidence type="ECO:0000256" key="1">
    <source>
        <dbReference type="ARBA" id="ARBA00004123"/>
    </source>
</evidence>
<dbReference type="InterPro" id="IPR034732">
    <property type="entry name" value="EPHD"/>
</dbReference>
<dbReference type="GO" id="GO:0045893">
    <property type="term" value="P:positive regulation of DNA-templated transcription"/>
    <property type="evidence" value="ECO:0007669"/>
    <property type="project" value="TreeGrafter"/>
</dbReference>
<comment type="subcellular location">
    <subcellularLocation>
        <location evidence="1">Nucleus</location>
    </subcellularLocation>
</comment>
<dbReference type="PROSITE" id="PS51542">
    <property type="entry name" value="FYRN"/>
    <property type="match status" value="1"/>
</dbReference>
<dbReference type="SUPFAM" id="SSF82199">
    <property type="entry name" value="SET domain"/>
    <property type="match status" value="1"/>
</dbReference>
<dbReference type="GO" id="GO:0140945">
    <property type="term" value="F:histone H3K4 monomethyltransferase activity"/>
    <property type="evidence" value="ECO:0007669"/>
    <property type="project" value="UniProtKB-EC"/>
</dbReference>
<dbReference type="SMART" id="SM00542">
    <property type="entry name" value="FYRC"/>
    <property type="match status" value="1"/>
</dbReference>
<keyword evidence="9" id="KW-0156">Chromatin regulator</keyword>
<evidence type="ECO:0000256" key="16">
    <source>
        <dbReference type="ARBA" id="ARBA00049353"/>
    </source>
</evidence>
<dbReference type="PROSITE" id="PS50868">
    <property type="entry name" value="POST_SET"/>
    <property type="match status" value="1"/>
</dbReference>
<dbReference type="InterPro" id="IPR013083">
    <property type="entry name" value="Znf_RING/FYVE/PHD"/>
</dbReference>
<protein>
    <recommendedName>
        <fullName evidence="15">[histone H3]-lysine(4) N-methyltransferase</fullName>
        <ecNumber evidence="15">2.1.1.364</ecNumber>
    </recommendedName>
</protein>
<dbReference type="InterPro" id="IPR047219">
    <property type="entry name" value="KMT2A_2B_SET"/>
</dbReference>
<feature type="region of interest" description="Disordered" evidence="17">
    <location>
        <begin position="813"/>
        <end position="832"/>
    </location>
</feature>
<keyword evidence="14" id="KW-0539">Nucleus</keyword>
<reference evidence="22" key="1">
    <citation type="submission" date="2025-08" db="UniProtKB">
        <authorList>
            <consortium name="RefSeq"/>
        </authorList>
    </citation>
    <scope>IDENTIFICATION</scope>
    <source>
        <strain evidence="22">Wakin</strain>
        <tissue evidence="22">Muscle</tissue>
    </source>
</reference>
<dbReference type="FunFam" id="3.30.160.360:FF:000009">
    <property type="entry name" value="Histone-lysine N-methyltransferase"/>
    <property type="match status" value="1"/>
</dbReference>
<feature type="domain" description="PHD-type" evidence="20">
    <location>
        <begin position="57"/>
        <end position="164"/>
    </location>
</feature>
<sequence length="1226" mass="135763">MWNCHMQEYPSGMLPEAIIPPSDEHSYAQWLKEQDPENPHSKSQDLQNVNSQFFTDERQCSLCQQHGDAKPNNAGRLLYIGQNEWAHVNCCMWSAEVKDVKGALLHVHSAVTRGRLMRCEHCGQTGATVGCCLTSCQSNYHFMCARASSCVFQCDKKVYCYKHRDLINTKIEQGNGFEVLRRVYVDFDGISLRRKFLTGLEPESVNVMIGSLHVQKLGVLTELSANSGKLYPVGYQCSRWYWSTVDPRRRCRYTCKVTEVRPSTRCRAPSSMVDQGENHTIVHSPKAHNDEEGTDSESLSPEMPPSTPSKTKQDLGAGGKTPGYPHSRRPTGGLSRPLPSPGSISQLDGADNDSESDTGEANAADDTQEVGRIQEITSLEDAENVFIDSEVSNGQVSFADQLQATTPLLCKDSDLVTTQEEVLLENESTECLQEMFLDDTSGNFISAVDGRVLDLTKNAACLVAATDSSPVNKDDAVLKRGLSPVEKLATAVPMSSTKTIHVVAPAALTKRRFVTIQPGSKPKPFHMTMPVANSLPLSLPVSVVSSSPTFSVAPQGTHLAPASVLINGFGALPREATKGHRIAIRIATPKRVSEQSLPQSSPGTPLTPQVLLVNRAGQILVKNPQTNTYQLTNSNSPSYTQISQIAKIIHSSNVLQRPVPKVTVIPVPQVQASLGKTTPTRIISYSSNNRATPPTQVLIRRIPQSHPGSQLHSTSPSIERTGLISESGQKAVAQEIIDKAMASHREIASPTDISPSPLHLEKRLSPESKDSFPGFHLQTQPNILSHSRPQVKVKRVSSVTDRIGVKRCRTDFLDQMGPCSQSDNSRSNRVRIKAPSFKDVLDFDDPDVGSLNQPKNDENKRITPNQSEPTSVQGNDTRDSAKSQCTSYKHGDSSEWAPYAGWSSDEDSPSTGKQDKCASHYLPHLCFQITSEDGFSVEADSMDVAWKAVMDGVQEARVGCRLEQFPFNRISGARVLGVLHDAVLFLLEQLQGASLCQKHSFRFHQHEVPEEELPINPSGCARAEVYVRKSTFDMFNFLASQHRQLPESRPCDDEEDDVMLKSSRRATSTELPMAMRFRHLEKTSKEAVGVYRSAIQGRGLFCKRNIEAGEMVIEYAGNVIRAVLTDKREKYYDSKGIGCYMFRIDDFDVVDATMHGNAARFINHSCDPNCYSRVINVEGQKHIVIFALRKIYRGEELTYDYKFPIEDANNKLHCNCGARRCRRFLN</sequence>
<dbReference type="PANTHER" id="PTHR45838">
    <property type="entry name" value="HISTONE-LYSINE-N-METHYLTRANSFERASE 2 KMT2 FAMILY MEMBER"/>
    <property type="match status" value="1"/>
</dbReference>
<feature type="region of interest" description="Disordered" evidence="17">
    <location>
        <begin position="266"/>
        <end position="369"/>
    </location>
</feature>
<evidence type="ECO:0000256" key="2">
    <source>
        <dbReference type="ARBA" id="ARBA00022603"/>
    </source>
</evidence>
<keyword evidence="10" id="KW-0805">Transcription regulation</keyword>
<keyword evidence="11" id="KW-0103">Bromodomain</keyword>
<dbReference type="PROSITE" id="PS50280">
    <property type="entry name" value="SET"/>
    <property type="match status" value="1"/>
</dbReference>
<evidence type="ECO:0000256" key="13">
    <source>
        <dbReference type="ARBA" id="ARBA00023163"/>
    </source>
</evidence>
<evidence type="ECO:0000256" key="3">
    <source>
        <dbReference type="ARBA" id="ARBA00022679"/>
    </source>
</evidence>
<dbReference type="Pfam" id="PF00856">
    <property type="entry name" value="SET"/>
    <property type="match status" value="1"/>
</dbReference>
<dbReference type="InterPro" id="IPR003616">
    <property type="entry name" value="Post-SET_dom"/>
</dbReference>
<evidence type="ECO:0000259" key="18">
    <source>
        <dbReference type="PROSITE" id="PS50280"/>
    </source>
</evidence>
<dbReference type="PROSITE" id="PS51805">
    <property type="entry name" value="EPHD"/>
    <property type="match status" value="1"/>
</dbReference>
<dbReference type="KEGG" id="caua:113069211"/>
<accession>A0A6P6MNN7</accession>
<keyword evidence="8" id="KW-0862">Zinc</keyword>
<evidence type="ECO:0000256" key="5">
    <source>
        <dbReference type="ARBA" id="ARBA00022723"/>
    </source>
</evidence>
<dbReference type="GeneID" id="113069211"/>
<dbReference type="PANTHER" id="PTHR45838:SF3">
    <property type="entry name" value="HISTONE-LYSINE N-METHYLTRANSFERASE 2B"/>
    <property type="match status" value="1"/>
</dbReference>
<dbReference type="SMART" id="SM00317">
    <property type="entry name" value="SET"/>
    <property type="match status" value="1"/>
</dbReference>
<dbReference type="Pfam" id="PF05964">
    <property type="entry name" value="FYRN"/>
    <property type="match status" value="1"/>
</dbReference>
<evidence type="ECO:0000313" key="21">
    <source>
        <dbReference type="Proteomes" id="UP000515129"/>
    </source>
</evidence>
<dbReference type="InterPro" id="IPR001214">
    <property type="entry name" value="SET_dom"/>
</dbReference>
<evidence type="ECO:0000256" key="6">
    <source>
        <dbReference type="ARBA" id="ARBA00022737"/>
    </source>
</evidence>
<dbReference type="GO" id="GO:0032259">
    <property type="term" value="P:methylation"/>
    <property type="evidence" value="ECO:0007669"/>
    <property type="project" value="UniProtKB-KW"/>
</dbReference>
<dbReference type="Proteomes" id="UP000515129">
    <property type="component" value="Unplaced"/>
</dbReference>
<dbReference type="Gene3D" id="3.30.160.360">
    <property type="match status" value="2"/>
</dbReference>
<feature type="domain" description="SET" evidence="18">
    <location>
        <begin position="1086"/>
        <end position="1202"/>
    </location>
</feature>
<feature type="compositionally biased region" description="Polar residues" evidence="17">
    <location>
        <begin position="862"/>
        <end position="875"/>
    </location>
</feature>
<name>A0A6P6MNN7_CARAU</name>
<dbReference type="GO" id="GO:0008270">
    <property type="term" value="F:zinc ion binding"/>
    <property type="evidence" value="ECO:0007669"/>
    <property type="project" value="UniProtKB-KW"/>
</dbReference>